<keyword evidence="2" id="KW-1185">Reference proteome</keyword>
<dbReference type="AlphaFoldDB" id="A0A4C1T5R0"/>
<organism evidence="1 2">
    <name type="scientific">Eumeta variegata</name>
    <name type="common">Bagworm moth</name>
    <name type="synonym">Eumeta japonica</name>
    <dbReference type="NCBI Taxonomy" id="151549"/>
    <lineage>
        <taxon>Eukaryota</taxon>
        <taxon>Metazoa</taxon>
        <taxon>Ecdysozoa</taxon>
        <taxon>Arthropoda</taxon>
        <taxon>Hexapoda</taxon>
        <taxon>Insecta</taxon>
        <taxon>Pterygota</taxon>
        <taxon>Neoptera</taxon>
        <taxon>Endopterygota</taxon>
        <taxon>Lepidoptera</taxon>
        <taxon>Glossata</taxon>
        <taxon>Ditrysia</taxon>
        <taxon>Tineoidea</taxon>
        <taxon>Psychidae</taxon>
        <taxon>Oiketicinae</taxon>
        <taxon>Eumeta</taxon>
    </lineage>
</organism>
<proteinExistence type="predicted"/>
<name>A0A4C1T5R0_EUMVA</name>
<reference evidence="1 2" key="1">
    <citation type="journal article" date="2019" name="Commun. Biol.">
        <title>The bagworm genome reveals a unique fibroin gene that provides high tensile strength.</title>
        <authorList>
            <person name="Kono N."/>
            <person name="Nakamura H."/>
            <person name="Ohtoshi R."/>
            <person name="Tomita M."/>
            <person name="Numata K."/>
            <person name="Arakawa K."/>
        </authorList>
    </citation>
    <scope>NUCLEOTIDE SEQUENCE [LARGE SCALE GENOMIC DNA]</scope>
</reference>
<evidence type="ECO:0000313" key="1">
    <source>
        <dbReference type="EMBL" id="GBP09853.1"/>
    </source>
</evidence>
<evidence type="ECO:0000313" key="2">
    <source>
        <dbReference type="Proteomes" id="UP000299102"/>
    </source>
</evidence>
<dbReference type="EMBL" id="BGZK01000038">
    <property type="protein sequence ID" value="GBP09853.1"/>
    <property type="molecule type" value="Genomic_DNA"/>
</dbReference>
<comment type="caution">
    <text evidence="1">The sequence shown here is derived from an EMBL/GenBank/DDBJ whole genome shotgun (WGS) entry which is preliminary data.</text>
</comment>
<protein>
    <submittedName>
        <fullName evidence="1">Uncharacterized protein</fullName>
    </submittedName>
</protein>
<sequence>EIFFDVPVANLRQRRCSRISLQHRMYVERAIGVAVARVTPRRAARPRQYDRPRSRARY</sequence>
<accession>A0A4C1T5R0</accession>
<feature type="non-terminal residue" evidence="1">
    <location>
        <position position="1"/>
    </location>
</feature>
<gene>
    <name evidence="1" type="ORF">EVAR_92411_1</name>
</gene>
<dbReference type="Proteomes" id="UP000299102">
    <property type="component" value="Unassembled WGS sequence"/>
</dbReference>